<evidence type="ECO:0000259" key="15">
    <source>
        <dbReference type="Pfam" id="PF14749"/>
    </source>
</evidence>
<comment type="cofactor">
    <cofactor evidence="2">
        <name>FAD</name>
        <dbReference type="ChEBI" id="CHEBI:57692"/>
    </cofactor>
</comment>
<keyword evidence="11" id="KW-0576">Peroxisome</keyword>
<dbReference type="InterPro" id="IPR029320">
    <property type="entry name" value="Acyl-CoA_ox_N"/>
</dbReference>
<dbReference type="Pfam" id="PF14749">
    <property type="entry name" value="Acyl-CoA_ox_N"/>
    <property type="match status" value="1"/>
</dbReference>
<comment type="caution">
    <text evidence="17">The sequence shown here is derived from an EMBL/GenBank/DDBJ whole genome shotgun (WGS) entry which is preliminary data.</text>
</comment>
<evidence type="ECO:0000256" key="1">
    <source>
        <dbReference type="ARBA" id="ARBA00001201"/>
    </source>
</evidence>
<feature type="domain" description="Acyl-coenzyme A oxidase N-terminal" evidence="15">
    <location>
        <begin position="67"/>
        <end position="176"/>
    </location>
</feature>
<dbReference type="InterPro" id="IPR012258">
    <property type="entry name" value="Acyl-CoA_oxidase"/>
</dbReference>
<comment type="catalytic activity">
    <reaction evidence="1">
        <text>a 2,3-saturated acyl-CoA + O2 = a (2E)-enoyl-CoA + H2O2</text>
        <dbReference type="Rhea" id="RHEA:38959"/>
        <dbReference type="ChEBI" id="CHEBI:15379"/>
        <dbReference type="ChEBI" id="CHEBI:16240"/>
        <dbReference type="ChEBI" id="CHEBI:58856"/>
        <dbReference type="ChEBI" id="CHEBI:65111"/>
        <dbReference type="EC" id="1.3.3.6"/>
    </reaction>
</comment>
<name>A0ABQ8FCH3_9FUNG</name>
<evidence type="ECO:0000256" key="10">
    <source>
        <dbReference type="ARBA" id="ARBA00023098"/>
    </source>
</evidence>
<dbReference type="PANTHER" id="PTHR10909">
    <property type="entry name" value="ELECTRON TRANSPORT OXIDOREDUCTASE"/>
    <property type="match status" value="1"/>
</dbReference>
<evidence type="ECO:0000259" key="13">
    <source>
        <dbReference type="Pfam" id="PF01756"/>
    </source>
</evidence>
<evidence type="ECO:0000256" key="3">
    <source>
        <dbReference type="ARBA" id="ARBA00004275"/>
    </source>
</evidence>
<comment type="similarity">
    <text evidence="5 12">Belongs to the acyl-CoA oxidase family.</text>
</comment>
<dbReference type="Gene3D" id="1.10.540.10">
    <property type="entry name" value="Acyl-CoA dehydrogenase/oxidase, N-terminal domain"/>
    <property type="match status" value="1"/>
</dbReference>
<keyword evidence="7 12" id="KW-0274">FAD</keyword>
<dbReference type="InterPro" id="IPR036250">
    <property type="entry name" value="AcylCo_DH-like_C"/>
</dbReference>
<dbReference type="Pfam" id="PF22924">
    <property type="entry name" value="ACOX_C_alpha1"/>
    <property type="match status" value="1"/>
</dbReference>
<proteinExistence type="inferred from homology"/>
<evidence type="ECO:0000256" key="6">
    <source>
        <dbReference type="ARBA" id="ARBA00022630"/>
    </source>
</evidence>
<accession>A0ABQ8FCH3</accession>
<dbReference type="InterPro" id="IPR006091">
    <property type="entry name" value="Acyl-CoA_Oxase/DH_mid-dom"/>
</dbReference>
<evidence type="ECO:0000256" key="9">
    <source>
        <dbReference type="ARBA" id="ARBA00023002"/>
    </source>
</evidence>
<keyword evidence="8" id="KW-0276">Fatty acid metabolism</keyword>
<evidence type="ECO:0000256" key="12">
    <source>
        <dbReference type="PIRNR" id="PIRNR000168"/>
    </source>
</evidence>
<dbReference type="InterPro" id="IPR002655">
    <property type="entry name" value="Acyl-CoA_oxidase_C"/>
</dbReference>
<keyword evidence="9" id="KW-0560">Oxidoreductase</keyword>
<evidence type="ECO:0000256" key="8">
    <source>
        <dbReference type="ARBA" id="ARBA00022832"/>
    </source>
</evidence>
<feature type="domain" description="Acyl-CoA oxidase C-alpha1" evidence="16">
    <location>
        <begin position="328"/>
        <end position="498"/>
    </location>
</feature>
<evidence type="ECO:0000256" key="4">
    <source>
        <dbReference type="ARBA" id="ARBA00004846"/>
    </source>
</evidence>
<reference evidence="17 18" key="1">
    <citation type="submission" date="2021-02" db="EMBL/GenBank/DDBJ databases">
        <title>Variation within the Batrachochytrium salamandrivorans European outbreak.</title>
        <authorList>
            <person name="Kelly M."/>
            <person name="Pasmans F."/>
            <person name="Shea T.P."/>
            <person name="Munoz J.F."/>
            <person name="Carranza S."/>
            <person name="Cuomo C.A."/>
            <person name="Martel A."/>
        </authorList>
    </citation>
    <scope>NUCLEOTIDE SEQUENCE [LARGE SCALE GENOMIC DNA]</scope>
    <source>
        <strain evidence="17 18">AMFP18/2</strain>
    </source>
</reference>
<protein>
    <recommendedName>
        <fullName evidence="12">Acyl-coenzyme A oxidase</fullName>
    </recommendedName>
</protein>
<dbReference type="InterPro" id="IPR055060">
    <property type="entry name" value="ACOX_C_alpha1"/>
</dbReference>
<evidence type="ECO:0000256" key="7">
    <source>
        <dbReference type="ARBA" id="ARBA00022827"/>
    </source>
</evidence>
<keyword evidence="6 12" id="KW-0285">Flavoprotein</keyword>
<dbReference type="PANTHER" id="PTHR10909:SF352">
    <property type="entry name" value="ACYL-COENZYME A OXIDASE-LIKE PROTEIN"/>
    <property type="match status" value="1"/>
</dbReference>
<keyword evidence="18" id="KW-1185">Reference proteome</keyword>
<dbReference type="Pfam" id="PF02770">
    <property type="entry name" value="Acyl-CoA_dh_M"/>
    <property type="match status" value="1"/>
</dbReference>
<dbReference type="InterPro" id="IPR037069">
    <property type="entry name" value="AcylCoA_DH/ox_N_sf"/>
</dbReference>
<dbReference type="InterPro" id="IPR009100">
    <property type="entry name" value="AcylCoA_DH/oxidase_NM_dom_sf"/>
</dbReference>
<dbReference type="SUPFAM" id="SSF56645">
    <property type="entry name" value="Acyl-CoA dehydrogenase NM domain-like"/>
    <property type="match status" value="1"/>
</dbReference>
<dbReference type="EMBL" id="JAFCIX010000267">
    <property type="protein sequence ID" value="KAH6595908.1"/>
    <property type="molecule type" value="Genomic_DNA"/>
</dbReference>
<dbReference type="InterPro" id="IPR046373">
    <property type="entry name" value="Acyl-CoA_Oxase/DH_mid-dom_sf"/>
</dbReference>
<evidence type="ECO:0000256" key="5">
    <source>
        <dbReference type="ARBA" id="ARBA00006288"/>
    </source>
</evidence>
<dbReference type="Gene3D" id="1.20.140.10">
    <property type="entry name" value="Butyryl-CoA Dehydrogenase, subunit A, domain 3"/>
    <property type="match status" value="2"/>
</dbReference>
<evidence type="ECO:0000256" key="2">
    <source>
        <dbReference type="ARBA" id="ARBA00001974"/>
    </source>
</evidence>
<sequence>MADRMSVLTAHMAAATKGNGSSVSMKSAAPSTAETMVHSPDASIHQVELPHPMQVISQERANPSFPVRELTYYMDGGKHITEAKERIMLQLERDPIMKTIDHSDMSLPQIRERTMQKVRLLAHFVSNESVKEFKMRMSVVTLIDPGTWTRLGVHFGLFFGALQGQATSEQLQHWVSKGALTLNGLIGCFAMTELGHGSNVAGLETTATYDEAAEEFVIHTPTITATKWWIGGAAQTATHTVVFARLIVKGRDYGIKNFVVQLRDPATFKLRPGVVIGDIGAKMGRHGIDNGWIQFTHVRIPRLHMLMKHSKVKRDGQVIEPPLQQLTYGALISGRVTMVVDSGNISKKALTIALRYASIRRQFGARPGVPETRLLDYVIHQHRLIPLLAQALAMHFTGVEVQSIYDKLMSQMELLKPGDQNIPQVLDHLKEVHGTSAGLKAFCTWSALNIIDQCRQSLGGHGYSAYAGLSSLYSDFAVQCTWEGDNTILTLQAGRYLIGCYREAKAGKKQAGGVAYLNDLPSLLKARCSAQCAADIDLETIGQAYFLVTANVVKAAGEEFEASLSRGINENLAYEECSQARLYAAKIHSYGYLFHRFKDAIVKAPASLQTVLTKLCLLYGLYNIAENTGPFLQYEFFNSAQIEWIRARVSELCRDIRQDAIPLTDSFNYTDFIINSPFGKYNGDIYQSYFDIVKAAHPPAQTPPYFQSEILPLLNRRLEQEEELELEEEEE</sequence>
<evidence type="ECO:0000259" key="14">
    <source>
        <dbReference type="Pfam" id="PF02770"/>
    </source>
</evidence>
<organism evidence="17 18">
    <name type="scientific">Batrachochytrium salamandrivorans</name>
    <dbReference type="NCBI Taxonomy" id="1357716"/>
    <lineage>
        <taxon>Eukaryota</taxon>
        <taxon>Fungi</taxon>
        <taxon>Fungi incertae sedis</taxon>
        <taxon>Chytridiomycota</taxon>
        <taxon>Chytridiomycota incertae sedis</taxon>
        <taxon>Chytridiomycetes</taxon>
        <taxon>Rhizophydiales</taxon>
        <taxon>Rhizophydiales incertae sedis</taxon>
        <taxon>Batrachochytrium</taxon>
    </lineage>
</organism>
<evidence type="ECO:0000313" key="18">
    <source>
        <dbReference type="Proteomes" id="UP001648503"/>
    </source>
</evidence>
<evidence type="ECO:0000259" key="16">
    <source>
        <dbReference type="Pfam" id="PF22924"/>
    </source>
</evidence>
<dbReference type="Pfam" id="PF01756">
    <property type="entry name" value="ACOX"/>
    <property type="match status" value="1"/>
</dbReference>
<evidence type="ECO:0000256" key="11">
    <source>
        <dbReference type="ARBA" id="ARBA00023140"/>
    </source>
</evidence>
<feature type="domain" description="Acyl-CoA oxidase C-terminal" evidence="13">
    <location>
        <begin position="537"/>
        <end position="715"/>
    </location>
</feature>
<keyword evidence="10" id="KW-0443">Lipid metabolism</keyword>
<comment type="pathway">
    <text evidence="4">Lipid metabolism; peroxisomal fatty acid beta-oxidation.</text>
</comment>
<dbReference type="SUPFAM" id="SSF47203">
    <property type="entry name" value="Acyl-CoA dehydrogenase C-terminal domain-like"/>
    <property type="match status" value="2"/>
</dbReference>
<gene>
    <name evidence="17" type="ORF">BASA50_005488</name>
</gene>
<dbReference type="PIRSF" id="PIRSF000168">
    <property type="entry name" value="Acyl-CoA_oxidase"/>
    <property type="match status" value="1"/>
</dbReference>
<evidence type="ECO:0000313" key="17">
    <source>
        <dbReference type="EMBL" id="KAH6595908.1"/>
    </source>
</evidence>
<dbReference type="Gene3D" id="2.40.110.10">
    <property type="entry name" value="Butyryl-CoA Dehydrogenase, subunit A, domain 2"/>
    <property type="match status" value="1"/>
</dbReference>
<feature type="domain" description="Acyl-CoA oxidase/dehydrogenase middle" evidence="14">
    <location>
        <begin position="188"/>
        <end position="298"/>
    </location>
</feature>
<comment type="subcellular location">
    <subcellularLocation>
        <location evidence="3">Peroxisome</location>
    </subcellularLocation>
</comment>
<dbReference type="Proteomes" id="UP001648503">
    <property type="component" value="Unassembled WGS sequence"/>
</dbReference>